<dbReference type="STRING" id="92947.BVG79_02026"/>
<keyword evidence="2" id="KW-1185">Reference proteome</keyword>
<dbReference type="GO" id="GO:0016787">
    <property type="term" value="F:hydrolase activity"/>
    <property type="evidence" value="ECO:0007669"/>
    <property type="project" value="UniProtKB-KW"/>
</dbReference>
<proteinExistence type="predicted"/>
<evidence type="ECO:0000313" key="1">
    <source>
        <dbReference type="EMBL" id="ARO15366.1"/>
    </source>
</evidence>
<dbReference type="InterPro" id="IPR007709">
    <property type="entry name" value="N-FG_amidohydro"/>
</dbReference>
<sequence length="282" mass="30428">MQSESYPSSHIIHAPQRYESAIVFASPHSGRFYPPEFLRRSRLDSHQIRASEDAFVDQLFADAPAQGAPLLVANYPRAYVDLNRSAADLDPALIMGVTGGAPNMRVASGLGVIPRIVAARQPIYTGKIPLPEAETRLQQVWHPYHTALRGLMQASSARHGHAILIDCHSMPPEASGPDAPDIVLGDKHGRAADGAVRAAVIAALQGEGFRVSVNTPFAGAYVTETYGRPARGWHALQLEVSRGLYLDATTLTPHTGFAPLRARLSRVIARLVGLGRDRIAAE</sequence>
<dbReference type="Proteomes" id="UP000242447">
    <property type="component" value="Chromosome"/>
</dbReference>
<accession>A0A1W6P1I7</accession>
<dbReference type="RefSeq" id="WP_085786775.1">
    <property type="nucleotide sequence ID" value="NZ_CP019937.1"/>
</dbReference>
<dbReference type="EMBL" id="CP019937">
    <property type="protein sequence ID" value="ARO15366.1"/>
    <property type="molecule type" value="Genomic_DNA"/>
</dbReference>
<name>A0A1W6P1I7_9RHOB</name>
<protein>
    <submittedName>
        <fullName evidence="1">N-formylglutamate amidohydrolase</fullName>
    </submittedName>
</protein>
<evidence type="ECO:0000313" key="2">
    <source>
        <dbReference type="Proteomes" id="UP000242447"/>
    </source>
</evidence>
<dbReference type="Pfam" id="PF05013">
    <property type="entry name" value="FGase"/>
    <property type="match status" value="1"/>
</dbReference>
<keyword evidence="1" id="KW-0378">Hydrolase</keyword>
<dbReference type="AlphaFoldDB" id="A0A1W6P1I7"/>
<gene>
    <name evidence="1" type="ORF">BVG79_02026</name>
</gene>
<organism evidence="1 2">
    <name type="scientific">Ketogulonicigenium robustum</name>
    <dbReference type="NCBI Taxonomy" id="92947"/>
    <lineage>
        <taxon>Bacteria</taxon>
        <taxon>Pseudomonadati</taxon>
        <taxon>Pseudomonadota</taxon>
        <taxon>Alphaproteobacteria</taxon>
        <taxon>Rhodobacterales</taxon>
        <taxon>Roseobacteraceae</taxon>
        <taxon>Ketogulonicigenium</taxon>
    </lineage>
</organism>
<dbReference type="SUPFAM" id="SSF53187">
    <property type="entry name" value="Zn-dependent exopeptidases"/>
    <property type="match status" value="1"/>
</dbReference>
<reference evidence="1 2" key="1">
    <citation type="submission" date="2017-02" db="EMBL/GenBank/DDBJ databases">
        <title>Ketogulonicigenium robustum SPU B003 Genome sequencing and assembly.</title>
        <authorList>
            <person name="Li Y."/>
            <person name="Liu L."/>
            <person name="Wang C."/>
            <person name="Zhang M."/>
            <person name="Zhang T."/>
            <person name="Zhang Y."/>
        </authorList>
    </citation>
    <scope>NUCLEOTIDE SEQUENCE [LARGE SCALE GENOMIC DNA]</scope>
    <source>
        <strain evidence="1 2">SPU_B003</strain>
    </source>
</reference>
<dbReference type="KEGG" id="kro:BVG79_02026"/>
<dbReference type="Gene3D" id="3.40.630.40">
    <property type="entry name" value="Zn-dependent exopeptidases"/>
    <property type="match status" value="1"/>
</dbReference>
<dbReference type="OrthoDB" id="9802050at2"/>